<name>A0A3Q2SQ24_FUNHE</name>
<keyword evidence="3" id="KW-1185">Reference proteome</keyword>
<evidence type="ECO:0000313" key="2">
    <source>
        <dbReference type="Ensembl" id="ENSFHEP00000001253.1"/>
    </source>
</evidence>
<evidence type="ECO:0000256" key="1">
    <source>
        <dbReference type="SAM" id="SignalP"/>
    </source>
</evidence>
<reference evidence="2" key="2">
    <citation type="submission" date="2025-09" db="UniProtKB">
        <authorList>
            <consortium name="Ensembl"/>
        </authorList>
    </citation>
    <scope>IDENTIFICATION</scope>
</reference>
<dbReference type="AlphaFoldDB" id="A0A3Q2SQ24"/>
<organism evidence="2 3">
    <name type="scientific">Fundulus heteroclitus</name>
    <name type="common">Killifish</name>
    <name type="synonym">Mummichog</name>
    <dbReference type="NCBI Taxonomy" id="8078"/>
    <lineage>
        <taxon>Eukaryota</taxon>
        <taxon>Metazoa</taxon>
        <taxon>Chordata</taxon>
        <taxon>Craniata</taxon>
        <taxon>Vertebrata</taxon>
        <taxon>Euteleostomi</taxon>
        <taxon>Actinopterygii</taxon>
        <taxon>Neopterygii</taxon>
        <taxon>Teleostei</taxon>
        <taxon>Neoteleostei</taxon>
        <taxon>Acanthomorphata</taxon>
        <taxon>Ovalentaria</taxon>
        <taxon>Atherinomorphae</taxon>
        <taxon>Cyprinodontiformes</taxon>
        <taxon>Fundulidae</taxon>
        <taxon>Fundulus</taxon>
    </lineage>
</organism>
<reference evidence="2" key="1">
    <citation type="submission" date="2025-08" db="UniProtKB">
        <authorList>
            <consortium name="Ensembl"/>
        </authorList>
    </citation>
    <scope>IDENTIFICATION</scope>
</reference>
<feature type="chain" id="PRO_5018565614" evidence="1">
    <location>
        <begin position="22"/>
        <end position="107"/>
    </location>
</feature>
<proteinExistence type="predicted"/>
<dbReference type="Ensembl" id="ENSFHET00000014190.1">
    <property type="protein sequence ID" value="ENSFHEP00000001253.1"/>
    <property type="gene ID" value="ENSFHEG00000002006.1"/>
</dbReference>
<sequence>TYFKNILLILSSVFAVHMMRAAQLLLTALRCGPPQLSTEAVWGSTVVGYLNKLGQSNLVKTQTCMPEIRKSKPISDHVWSVRTRPQIFTIILIFPSDHLTNLLRTLE</sequence>
<evidence type="ECO:0000313" key="3">
    <source>
        <dbReference type="Proteomes" id="UP000265000"/>
    </source>
</evidence>
<accession>A0A3Q2SQ24</accession>
<protein>
    <submittedName>
        <fullName evidence="2">Uncharacterized protein</fullName>
    </submittedName>
</protein>
<dbReference type="Proteomes" id="UP000265000">
    <property type="component" value="Unplaced"/>
</dbReference>
<keyword evidence="1" id="KW-0732">Signal</keyword>
<feature type="signal peptide" evidence="1">
    <location>
        <begin position="1"/>
        <end position="21"/>
    </location>
</feature>